<dbReference type="Pfam" id="PF20700">
    <property type="entry name" value="Mutator"/>
    <property type="match status" value="1"/>
</dbReference>
<feature type="domain" description="Mutator-like transposase" evidence="1">
    <location>
        <begin position="4"/>
        <end position="81"/>
    </location>
</feature>
<accession>A0A8K0P5S5</accession>
<proteinExistence type="predicted"/>
<dbReference type="InterPro" id="IPR049012">
    <property type="entry name" value="Mutator_transp_dom"/>
</dbReference>
<organism evidence="2 3">
    <name type="scientific">Ladona fulva</name>
    <name type="common">Scarce chaser dragonfly</name>
    <name type="synonym">Libellula fulva</name>
    <dbReference type="NCBI Taxonomy" id="123851"/>
    <lineage>
        <taxon>Eukaryota</taxon>
        <taxon>Metazoa</taxon>
        <taxon>Ecdysozoa</taxon>
        <taxon>Arthropoda</taxon>
        <taxon>Hexapoda</taxon>
        <taxon>Insecta</taxon>
        <taxon>Pterygota</taxon>
        <taxon>Palaeoptera</taxon>
        <taxon>Odonata</taxon>
        <taxon>Epiprocta</taxon>
        <taxon>Anisoptera</taxon>
        <taxon>Libelluloidea</taxon>
        <taxon>Libellulidae</taxon>
        <taxon>Ladona</taxon>
    </lineage>
</organism>
<reference evidence="2" key="1">
    <citation type="submission" date="2013-04" db="EMBL/GenBank/DDBJ databases">
        <authorList>
            <person name="Qu J."/>
            <person name="Murali S.C."/>
            <person name="Bandaranaike D."/>
            <person name="Bellair M."/>
            <person name="Blankenburg K."/>
            <person name="Chao H."/>
            <person name="Dinh H."/>
            <person name="Doddapaneni H."/>
            <person name="Downs B."/>
            <person name="Dugan-Rocha S."/>
            <person name="Elkadiri S."/>
            <person name="Gnanaolivu R.D."/>
            <person name="Hernandez B."/>
            <person name="Javaid M."/>
            <person name="Jayaseelan J.C."/>
            <person name="Lee S."/>
            <person name="Li M."/>
            <person name="Ming W."/>
            <person name="Munidasa M."/>
            <person name="Muniz J."/>
            <person name="Nguyen L."/>
            <person name="Ongeri F."/>
            <person name="Osuji N."/>
            <person name="Pu L.-L."/>
            <person name="Puazo M."/>
            <person name="Qu C."/>
            <person name="Quiroz J."/>
            <person name="Raj R."/>
            <person name="Weissenberger G."/>
            <person name="Xin Y."/>
            <person name="Zou X."/>
            <person name="Han Y."/>
            <person name="Richards S."/>
            <person name="Worley K."/>
            <person name="Muzny D."/>
            <person name="Gibbs R."/>
        </authorList>
    </citation>
    <scope>NUCLEOTIDE SEQUENCE</scope>
    <source>
        <strain evidence="2">Sampled in the wild</strain>
    </source>
</reference>
<dbReference type="Proteomes" id="UP000792457">
    <property type="component" value="Unassembled WGS sequence"/>
</dbReference>
<comment type="caution">
    <text evidence="2">The sequence shown here is derived from an EMBL/GenBank/DDBJ whole genome shotgun (WGS) entry which is preliminary data.</text>
</comment>
<evidence type="ECO:0000313" key="3">
    <source>
        <dbReference type="Proteomes" id="UP000792457"/>
    </source>
</evidence>
<evidence type="ECO:0000259" key="1">
    <source>
        <dbReference type="Pfam" id="PF20700"/>
    </source>
</evidence>
<keyword evidence="3" id="KW-1185">Reference proteome</keyword>
<sequence>MVKETYECLAIHEGSAGKMEIDSIQEMFQRLENLHGVKYINYIGDGDSKTYKGVVTGSPYGETIDIKKKEHINHVQKRMGGGGGFALVRKANQASEAKANLLQN</sequence>
<dbReference type="AlphaFoldDB" id="A0A8K0P5S5"/>
<protein>
    <recommendedName>
        <fullName evidence="1">Mutator-like transposase domain-containing protein</fullName>
    </recommendedName>
</protein>
<dbReference type="OrthoDB" id="10060618at2759"/>
<evidence type="ECO:0000313" key="2">
    <source>
        <dbReference type="EMBL" id="KAG8236975.1"/>
    </source>
</evidence>
<name>A0A8K0P5S5_LADFU</name>
<reference evidence="2" key="2">
    <citation type="submission" date="2017-10" db="EMBL/GenBank/DDBJ databases">
        <title>Ladona fulva Genome sequencing and assembly.</title>
        <authorList>
            <person name="Murali S."/>
            <person name="Richards S."/>
            <person name="Bandaranaike D."/>
            <person name="Bellair M."/>
            <person name="Blankenburg K."/>
            <person name="Chao H."/>
            <person name="Dinh H."/>
            <person name="Doddapaneni H."/>
            <person name="Dugan-Rocha S."/>
            <person name="Elkadiri S."/>
            <person name="Gnanaolivu R."/>
            <person name="Hernandez B."/>
            <person name="Skinner E."/>
            <person name="Javaid M."/>
            <person name="Lee S."/>
            <person name="Li M."/>
            <person name="Ming W."/>
            <person name="Munidasa M."/>
            <person name="Muniz J."/>
            <person name="Nguyen L."/>
            <person name="Hughes D."/>
            <person name="Osuji N."/>
            <person name="Pu L.-L."/>
            <person name="Puazo M."/>
            <person name="Qu C."/>
            <person name="Quiroz J."/>
            <person name="Raj R."/>
            <person name="Weissenberger G."/>
            <person name="Xin Y."/>
            <person name="Zou X."/>
            <person name="Han Y."/>
            <person name="Worley K."/>
            <person name="Muzny D."/>
            <person name="Gibbs R."/>
        </authorList>
    </citation>
    <scope>NUCLEOTIDE SEQUENCE</scope>
    <source>
        <strain evidence="2">Sampled in the wild</strain>
    </source>
</reference>
<dbReference type="EMBL" id="KZ309098">
    <property type="protein sequence ID" value="KAG8236975.1"/>
    <property type="molecule type" value="Genomic_DNA"/>
</dbReference>
<gene>
    <name evidence="2" type="ORF">J437_LFUL016548</name>
</gene>